<evidence type="ECO:0000313" key="3">
    <source>
        <dbReference type="Proteomes" id="UP001528040"/>
    </source>
</evidence>
<dbReference type="InterPro" id="IPR001173">
    <property type="entry name" value="Glyco_trans_2-like"/>
</dbReference>
<dbReference type="EMBL" id="JAQIIO010000015">
    <property type="protein sequence ID" value="MDA5095742.1"/>
    <property type="molecule type" value="Genomic_DNA"/>
</dbReference>
<gene>
    <name evidence="2" type="ORF">O2N63_16755</name>
</gene>
<dbReference type="RefSeq" id="WP_271055452.1">
    <property type="nucleotide sequence ID" value="NZ_JAQIIO010000015.1"/>
</dbReference>
<dbReference type="InterPro" id="IPR029044">
    <property type="entry name" value="Nucleotide-diphossugar_trans"/>
</dbReference>
<evidence type="ECO:0000259" key="1">
    <source>
        <dbReference type="Pfam" id="PF00535"/>
    </source>
</evidence>
<protein>
    <submittedName>
        <fullName evidence="2">Glycosyltransferase family 2 protein</fullName>
    </submittedName>
</protein>
<comment type="caution">
    <text evidence="2">The sequence shown here is derived from an EMBL/GenBank/DDBJ whole genome shotgun (WGS) entry which is preliminary data.</text>
</comment>
<dbReference type="Pfam" id="PF00535">
    <property type="entry name" value="Glycos_transf_2"/>
    <property type="match status" value="1"/>
</dbReference>
<keyword evidence="3" id="KW-1185">Reference proteome</keyword>
<dbReference type="Gene3D" id="3.90.550.10">
    <property type="entry name" value="Spore Coat Polysaccharide Biosynthesis Protein SpsA, Chain A"/>
    <property type="match status" value="1"/>
</dbReference>
<reference evidence="2 3" key="1">
    <citation type="submission" date="2023-01" db="EMBL/GenBank/DDBJ databases">
        <authorList>
            <person name="Yoon J.-W."/>
        </authorList>
    </citation>
    <scope>NUCLEOTIDE SEQUENCE [LARGE SCALE GENOMIC DNA]</scope>
    <source>
        <strain evidence="2 3">KMU-50</strain>
    </source>
</reference>
<dbReference type="Proteomes" id="UP001528040">
    <property type="component" value="Unassembled WGS sequence"/>
</dbReference>
<organism evidence="2 3">
    <name type="scientific">Aliiroseovarius salicola</name>
    <dbReference type="NCBI Taxonomy" id="3009082"/>
    <lineage>
        <taxon>Bacteria</taxon>
        <taxon>Pseudomonadati</taxon>
        <taxon>Pseudomonadota</taxon>
        <taxon>Alphaproteobacteria</taxon>
        <taxon>Rhodobacterales</taxon>
        <taxon>Paracoccaceae</taxon>
        <taxon>Aliiroseovarius</taxon>
    </lineage>
</organism>
<dbReference type="SUPFAM" id="SSF53448">
    <property type="entry name" value="Nucleotide-diphospho-sugar transferases"/>
    <property type="match status" value="1"/>
</dbReference>
<dbReference type="PANTHER" id="PTHR43685">
    <property type="entry name" value="GLYCOSYLTRANSFERASE"/>
    <property type="match status" value="1"/>
</dbReference>
<evidence type="ECO:0000313" key="2">
    <source>
        <dbReference type="EMBL" id="MDA5095742.1"/>
    </source>
</evidence>
<accession>A0ABT4W5E5</accession>
<dbReference type="InterPro" id="IPR050834">
    <property type="entry name" value="Glycosyltransf_2"/>
</dbReference>
<dbReference type="CDD" id="cd00761">
    <property type="entry name" value="Glyco_tranf_GTA_type"/>
    <property type="match status" value="1"/>
</dbReference>
<dbReference type="PANTHER" id="PTHR43685:SF2">
    <property type="entry name" value="GLYCOSYLTRANSFERASE 2-LIKE DOMAIN-CONTAINING PROTEIN"/>
    <property type="match status" value="1"/>
</dbReference>
<sequence>MAISNGWGRDLAQFTVLIPVYNGAEFVGEALTSVAEQTLEDVRVVVSNNASTDNTAEILSSWEPRLNMRIITQSETLPMQDHFNALLNEIETEFYMLLCHDDYLADPRTLELAQEALTENPEVAAAYCNLVYVNPARRKLATRIFKRGHLFDADKAGLATITTARNMFGIPIGIRRSSLGELRYDPQFHYAMDVDLSWALSRHQQAIHIPQVLIANRYSNANTTWKLLSQALDETRNLAQKYNVPLGRMGDLRLCMVNFMVNQKKRLFGLYQRVKSWGD</sequence>
<name>A0ABT4W5E5_9RHOB</name>
<feature type="domain" description="Glycosyltransferase 2-like" evidence="1">
    <location>
        <begin position="15"/>
        <end position="144"/>
    </location>
</feature>
<proteinExistence type="predicted"/>